<dbReference type="EMBL" id="QPKB01000003">
    <property type="protein sequence ID" value="RWR79252.1"/>
    <property type="molecule type" value="Genomic_DNA"/>
</dbReference>
<dbReference type="InterPro" id="IPR013083">
    <property type="entry name" value="Znf_RING/FYVE/PHD"/>
</dbReference>
<dbReference type="PROSITE" id="PS50089">
    <property type="entry name" value="ZF_RING_2"/>
    <property type="match status" value="1"/>
</dbReference>
<name>A0A3S5WGG0_9MAGN</name>
<dbReference type="Gene3D" id="3.30.40.10">
    <property type="entry name" value="Zinc/RING finger domain, C3HC4 (zinc finger)"/>
    <property type="match status" value="1"/>
</dbReference>
<dbReference type="AlphaFoldDB" id="A0A3S5WGG0"/>
<protein>
    <submittedName>
        <fullName evidence="6">Putative BOI-related E3 ubiquitin-protein ligase 2</fullName>
    </submittedName>
</protein>
<evidence type="ECO:0000256" key="3">
    <source>
        <dbReference type="ARBA" id="ARBA00022833"/>
    </source>
</evidence>
<accession>A0A3S5WGG0</accession>
<keyword evidence="3" id="KW-0862">Zinc</keyword>
<comment type="caution">
    <text evidence="6">The sequence shown here is derived from an EMBL/GenBank/DDBJ whole genome shotgun (WGS) entry which is preliminary data.</text>
</comment>
<dbReference type="PANTHER" id="PTHR42647">
    <property type="entry name" value="SBP (S-RIBONUCLEASE BINDING PROTEIN) FAMILY PROTEIN"/>
    <property type="match status" value="1"/>
</dbReference>
<evidence type="ECO:0000256" key="4">
    <source>
        <dbReference type="PROSITE-ProRule" id="PRU00175"/>
    </source>
</evidence>
<dbReference type="Pfam" id="PF13920">
    <property type="entry name" value="zf-C3HC4_3"/>
    <property type="match status" value="1"/>
</dbReference>
<keyword evidence="2 4" id="KW-0863">Zinc-finger</keyword>
<keyword evidence="1" id="KW-0479">Metal-binding</keyword>
<dbReference type="GO" id="GO:0008270">
    <property type="term" value="F:zinc ion binding"/>
    <property type="evidence" value="ECO:0007669"/>
    <property type="project" value="UniProtKB-KW"/>
</dbReference>
<keyword evidence="7" id="KW-1185">Reference proteome</keyword>
<dbReference type="FunFam" id="3.30.40.10:FF:000239">
    <property type="entry name" value="probable BOI-related E3 ubiquitin-protein ligase 2"/>
    <property type="match status" value="1"/>
</dbReference>
<sequence>MAVQAQQYLDENLCFPLAYSQEMGGFIDIQPSTVIPQQRNQRFIINSQPSSSDDLASTAFSHFLVSQIEKQRNDMDEFIVLQNERLRVTIQEKRKQQIALLIKTLEAKTLFLLRQKEEDIAKESRKKAELEFCLKRMEMEIQTWQRIATEKEAMVLSLNTKIEQVMREKVCSSSTPAQDAESCCDLSPSTNPSEEREKIACKACNSRVSCVLILPCRHLCCCEACEALLDSCPVCKSVKMASMEVYMS</sequence>
<evidence type="ECO:0000256" key="1">
    <source>
        <dbReference type="ARBA" id="ARBA00022723"/>
    </source>
</evidence>
<evidence type="ECO:0000259" key="5">
    <source>
        <dbReference type="PROSITE" id="PS50089"/>
    </source>
</evidence>
<reference evidence="6 7" key="1">
    <citation type="journal article" date="2019" name="Nat. Plants">
        <title>Stout camphor tree genome fills gaps in understanding of flowering plant genome evolution.</title>
        <authorList>
            <person name="Chaw S.M."/>
            <person name="Liu Y.C."/>
            <person name="Wu Y.W."/>
            <person name="Wang H.Y."/>
            <person name="Lin C.I."/>
            <person name="Wu C.S."/>
            <person name="Ke H.M."/>
            <person name="Chang L.Y."/>
            <person name="Hsu C.Y."/>
            <person name="Yang H.T."/>
            <person name="Sudianto E."/>
            <person name="Hsu M.H."/>
            <person name="Wu K.P."/>
            <person name="Wang L.N."/>
            <person name="Leebens-Mack J.H."/>
            <person name="Tsai I.J."/>
        </authorList>
    </citation>
    <scope>NUCLEOTIDE SEQUENCE [LARGE SCALE GENOMIC DNA]</scope>
    <source>
        <strain evidence="7">cv. Chaw 1501</strain>
        <tissue evidence="6">Young leaves</tissue>
    </source>
</reference>
<evidence type="ECO:0000313" key="6">
    <source>
        <dbReference type="EMBL" id="RWR79252.1"/>
    </source>
</evidence>
<evidence type="ECO:0000256" key="2">
    <source>
        <dbReference type="ARBA" id="ARBA00022771"/>
    </source>
</evidence>
<dbReference type="OrthoDB" id="1711136at2759"/>
<dbReference type="PIRSF" id="PIRSF036836">
    <property type="entry name" value="RNase_bind_SBP1"/>
    <property type="match status" value="1"/>
</dbReference>
<dbReference type="Proteomes" id="UP000283530">
    <property type="component" value="Unassembled WGS sequence"/>
</dbReference>
<dbReference type="InterPro" id="IPR001841">
    <property type="entry name" value="Znf_RING"/>
</dbReference>
<dbReference type="GO" id="GO:0004842">
    <property type="term" value="F:ubiquitin-protein transferase activity"/>
    <property type="evidence" value="ECO:0007669"/>
    <property type="project" value="TreeGrafter"/>
</dbReference>
<feature type="domain" description="RING-type" evidence="5">
    <location>
        <begin position="201"/>
        <end position="236"/>
    </location>
</feature>
<dbReference type="PANTHER" id="PTHR42647:SF22">
    <property type="entry name" value="BOI-RELATED E3 UBIQUITIN-PROTEIN LIGASE 2-RELATED"/>
    <property type="match status" value="1"/>
</dbReference>
<organism evidence="6 7">
    <name type="scientific">Cinnamomum micranthum f. kanehirae</name>
    <dbReference type="NCBI Taxonomy" id="337451"/>
    <lineage>
        <taxon>Eukaryota</taxon>
        <taxon>Viridiplantae</taxon>
        <taxon>Streptophyta</taxon>
        <taxon>Embryophyta</taxon>
        <taxon>Tracheophyta</taxon>
        <taxon>Spermatophyta</taxon>
        <taxon>Magnoliopsida</taxon>
        <taxon>Magnoliidae</taxon>
        <taxon>Laurales</taxon>
        <taxon>Lauraceae</taxon>
        <taxon>Cinnamomum</taxon>
    </lineage>
</organism>
<dbReference type="SUPFAM" id="SSF57850">
    <property type="entry name" value="RING/U-box"/>
    <property type="match status" value="1"/>
</dbReference>
<evidence type="ECO:0000313" key="7">
    <source>
        <dbReference type="Proteomes" id="UP000283530"/>
    </source>
</evidence>
<gene>
    <name evidence="6" type="ORF">CKAN_00781800</name>
</gene>
<proteinExistence type="predicted"/>